<comment type="caution">
    <text evidence="1">The sequence shown here is derived from an EMBL/GenBank/DDBJ whole genome shotgun (WGS) entry which is preliminary data.</text>
</comment>
<sequence length="66" mass="7380">MGLEFPNFHFPLSSSLYLTQRNIKSQSRDLSISGGCGLVKPPNHGSHPHKRTLNLPFSFHSISFTL</sequence>
<evidence type="ECO:0000313" key="1">
    <source>
        <dbReference type="EMBL" id="KAJ8749158.1"/>
    </source>
</evidence>
<gene>
    <name evidence="1" type="ORF">K2173_018627</name>
</gene>
<evidence type="ECO:0000313" key="2">
    <source>
        <dbReference type="Proteomes" id="UP001159364"/>
    </source>
</evidence>
<dbReference type="Proteomes" id="UP001159364">
    <property type="component" value="Linkage Group LG12"/>
</dbReference>
<dbReference type="AlphaFoldDB" id="A0AAV8SAG7"/>
<accession>A0AAV8SAG7</accession>
<organism evidence="1 2">
    <name type="scientific">Erythroxylum novogranatense</name>
    <dbReference type="NCBI Taxonomy" id="1862640"/>
    <lineage>
        <taxon>Eukaryota</taxon>
        <taxon>Viridiplantae</taxon>
        <taxon>Streptophyta</taxon>
        <taxon>Embryophyta</taxon>
        <taxon>Tracheophyta</taxon>
        <taxon>Spermatophyta</taxon>
        <taxon>Magnoliopsida</taxon>
        <taxon>eudicotyledons</taxon>
        <taxon>Gunneridae</taxon>
        <taxon>Pentapetalae</taxon>
        <taxon>rosids</taxon>
        <taxon>fabids</taxon>
        <taxon>Malpighiales</taxon>
        <taxon>Erythroxylaceae</taxon>
        <taxon>Erythroxylum</taxon>
    </lineage>
</organism>
<reference evidence="1 2" key="1">
    <citation type="submission" date="2021-09" db="EMBL/GenBank/DDBJ databases">
        <title>Genomic insights and catalytic innovation underlie evolution of tropane alkaloids biosynthesis.</title>
        <authorList>
            <person name="Wang Y.-J."/>
            <person name="Tian T."/>
            <person name="Huang J.-P."/>
            <person name="Huang S.-X."/>
        </authorList>
    </citation>
    <scope>NUCLEOTIDE SEQUENCE [LARGE SCALE GENOMIC DNA]</scope>
    <source>
        <strain evidence="1">KIB-2018</strain>
        <tissue evidence="1">Leaf</tissue>
    </source>
</reference>
<keyword evidence="2" id="KW-1185">Reference proteome</keyword>
<name>A0AAV8SAG7_9ROSI</name>
<proteinExistence type="predicted"/>
<protein>
    <submittedName>
        <fullName evidence="1">Uncharacterized protein</fullName>
    </submittedName>
</protein>
<dbReference type="EMBL" id="JAIWQS010000012">
    <property type="protein sequence ID" value="KAJ8749158.1"/>
    <property type="molecule type" value="Genomic_DNA"/>
</dbReference>